<protein>
    <submittedName>
        <fullName evidence="8">Glycoside hydrolase family 65 protein</fullName>
    </submittedName>
</protein>
<dbReference type="InterPro" id="IPR017045">
    <property type="entry name" value="Malt_Pase/Glycosyl_Hdrlase"/>
</dbReference>
<keyword evidence="9" id="KW-1185">Reference proteome</keyword>
<sequence length="883" mass="97742">MPLPADDRPNATGHVAPEAFRDFGPDPWRLVVHGIDGALTGEDETLFSLGNGYLGLRGNHEEGLPLGAHGTFVNGLHETWRIQHAENAYGFAEHGQTIVNAPDAKTIRVYVDDERLNLETSDILEVRRTLDMRSGVLERSLLWLTPTGKRVSIETRRMVSFSSRHLATLEMRITLLDADAELTVNSLLINRQDLGRVDTENPGGIFEAVMTDPRKSEQLAGRVLEPGPARHHRGRSVVSYRVRNSGMRLGVGVDHEFDSGDDAPLVFDGIAGFGEIDALVDDSVPGAWHARVETSADRVRHMFQGTARRGRTVRLVKTVAYHSSSTAALPELLDRCVHTLEQAAAEPAESRWERQRAFLDEFWSRSDVRVDAEPGVQQAVRWNLFQIAQAAARADGRGIPAKGLTGSGYSGHYFWDSEIYALPFLSYTTPLWARNALRARERMLDQARTRAQMLSEEGALFPWRTINGEEASAYYAAGTAAYHINADITYALARYVAASGDLEFMLTGASEIPIETARLWCSLGFWRQDPGGGRSFHIHGVTGPDEYTTVVNDNLFTNVMARFNLRFAVEVARRLRAEAPEHYAELAERLRLDPSEVDAWERAAEGMSVPYSDEMGIHPQDAHFLEREVWDLAATPPEQKPLLLHFHPLVIYRFQVLKQADVVLALLLASDEFSREEKRRDFEYYDALTTGDSTLSAVVQSIIAAEVGYRELAYRYFEHALHVDLDNLHQNSSDGVHIASAGGVWMALVQGFAGMRDAGRTLRFDPRLPEGWGSLEFKLAWRGGRLGVRLEPRAIRFEVVEGEDAIEVSVRGETVEVAPGFPRTVALEDQGPDLGAFAGLSAGILPHEGDTGAVLLPGTEVPIITTTIPTIPTVPSKPSDAPE</sequence>
<dbReference type="InterPro" id="IPR008928">
    <property type="entry name" value="6-hairpin_glycosidase_sf"/>
</dbReference>
<evidence type="ECO:0000313" key="9">
    <source>
        <dbReference type="Proteomes" id="UP000664398"/>
    </source>
</evidence>
<name>A0A939LTF1_9MICO</name>
<comment type="similarity">
    <text evidence="1">Belongs to the glycosyl hydrolase 65 family.</text>
</comment>
<dbReference type="PANTHER" id="PTHR11051">
    <property type="entry name" value="GLYCOSYL HYDROLASE-RELATED"/>
    <property type="match status" value="1"/>
</dbReference>
<evidence type="ECO:0000313" key="8">
    <source>
        <dbReference type="EMBL" id="MBO1803776.1"/>
    </source>
</evidence>
<evidence type="ECO:0000256" key="2">
    <source>
        <dbReference type="ARBA" id="ARBA00023295"/>
    </source>
</evidence>
<dbReference type="GO" id="GO:0016757">
    <property type="term" value="F:glycosyltransferase activity"/>
    <property type="evidence" value="ECO:0007669"/>
    <property type="project" value="UniProtKB-ARBA"/>
</dbReference>
<dbReference type="Proteomes" id="UP000664398">
    <property type="component" value="Unassembled WGS sequence"/>
</dbReference>
<organism evidence="8 9">
    <name type="scientific">Leucobacter ruminantium</name>
    <dbReference type="NCBI Taxonomy" id="1289170"/>
    <lineage>
        <taxon>Bacteria</taxon>
        <taxon>Bacillati</taxon>
        <taxon>Actinomycetota</taxon>
        <taxon>Actinomycetes</taxon>
        <taxon>Micrococcales</taxon>
        <taxon>Microbacteriaceae</taxon>
        <taxon>Leucobacter</taxon>
    </lineage>
</organism>
<dbReference type="PIRSF" id="PIRSF036289">
    <property type="entry name" value="Glycosyl_hydrolase_malt_phosph"/>
    <property type="match status" value="1"/>
</dbReference>
<keyword evidence="2" id="KW-0326">Glycosidase</keyword>
<dbReference type="InterPro" id="IPR005196">
    <property type="entry name" value="Glyco_hydro_65_N"/>
</dbReference>
<proteinExistence type="inferred from homology"/>
<evidence type="ECO:0000256" key="3">
    <source>
        <dbReference type="PIRSR" id="PIRSR036289-50"/>
    </source>
</evidence>
<dbReference type="PANTHER" id="PTHR11051:SF13">
    <property type="entry name" value="GLYCOSYL TRANSFERASE"/>
    <property type="match status" value="1"/>
</dbReference>
<evidence type="ECO:0000259" key="5">
    <source>
        <dbReference type="Pfam" id="PF03632"/>
    </source>
</evidence>
<dbReference type="GO" id="GO:0005975">
    <property type="term" value="P:carbohydrate metabolic process"/>
    <property type="evidence" value="ECO:0007669"/>
    <property type="project" value="InterPro"/>
</dbReference>
<dbReference type="EMBL" id="JAGDYL010000001">
    <property type="protein sequence ID" value="MBO1803776.1"/>
    <property type="molecule type" value="Genomic_DNA"/>
</dbReference>
<dbReference type="InterPro" id="IPR005194">
    <property type="entry name" value="Glyco_hydro_65_C"/>
</dbReference>
<dbReference type="InterPro" id="IPR012341">
    <property type="entry name" value="6hp_glycosidase-like_sf"/>
</dbReference>
<dbReference type="SUPFAM" id="SSF74650">
    <property type="entry name" value="Galactose mutarotase-like"/>
    <property type="match status" value="1"/>
</dbReference>
<dbReference type="Pfam" id="PF03636">
    <property type="entry name" value="Glyco_hydro_65N"/>
    <property type="match status" value="1"/>
</dbReference>
<gene>
    <name evidence="8" type="ORF">J4H91_00375</name>
</gene>
<feature type="binding site" evidence="4">
    <location>
        <begin position="658"/>
        <end position="659"/>
    </location>
    <ligand>
        <name>substrate</name>
    </ligand>
</feature>
<reference evidence="8" key="1">
    <citation type="submission" date="2021-03" db="EMBL/GenBank/DDBJ databases">
        <title>Leucobacter chromiisoli sp. nov., isolated from chromium-containing soil of chemical plant.</title>
        <authorList>
            <person name="Xu Z."/>
        </authorList>
    </citation>
    <scope>NUCLEOTIDE SEQUENCE</scope>
    <source>
        <strain evidence="8">A2</strain>
    </source>
</reference>
<accession>A0A939LTF1</accession>
<evidence type="ECO:0000259" key="6">
    <source>
        <dbReference type="Pfam" id="PF03633"/>
    </source>
</evidence>
<dbReference type="RefSeq" id="WP_208044570.1">
    <property type="nucleotide sequence ID" value="NZ_JAGDYL010000001.1"/>
</dbReference>
<feature type="domain" description="Glycoside hydrolase family 65 N-terminal" evidence="7">
    <location>
        <begin position="34"/>
        <end position="324"/>
    </location>
</feature>
<evidence type="ECO:0000256" key="1">
    <source>
        <dbReference type="ARBA" id="ARBA00006768"/>
    </source>
</evidence>
<evidence type="ECO:0000259" key="7">
    <source>
        <dbReference type="Pfam" id="PF03636"/>
    </source>
</evidence>
<dbReference type="AlphaFoldDB" id="A0A939LTF1"/>
<dbReference type="Gene3D" id="2.70.98.40">
    <property type="entry name" value="Glycoside hydrolase, family 65, N-terminal domain"/>
    <property type="match status" value="1"/>
</dbReference>
<dbReference type="SUPFAM" id="SSF48208">
    <property type="entry name" value="Six-hairpin glycosidases"/>
    <property type="match status" value="1"/>
</dbReference>
<feature type="domain" description="Glycoside hydrolase family 65 C-terminal" evidence="6">
    <location>
        <begin position="755"/>
        <end position="817"/>
    </location>
</feature>
<dbReference type="GO" id="GO:0030246">
    <property type="term" value="F:carbohydrate binding"/>
    <property type="evidence" value="ECO:0007669"/>
    <property type="project" value="InterPro"/>
</dbReference>
<evidence type="ECO:0000256" key="4">
    <source>
        <dbReference type="PIRSR" id="PIRSR036289-51"/>
    </source>
</evidence>
<dbReference type="InterPro" id="IPR005195">
    <property type="entry name" value="Glyco_hydro_65_M"/>
</dbReference>
<comment type="caution">
    <text evidence="8">The sequence shown here is derived from an EMBL/GenBank/DDBJ whole genome shotgun (WGS) entry which is preliminary data.</text>
</comment>
<feature type="domain" description="Glycoside hydrolase family 65 central catalytic" evidence="5">
    <location>
        <begin position="381"/>
        <end position="746"/>
    </location>
</feature>
<dbReference type="Gene3D" id="1.50.10.10">
    <property type="match status" value="1"/>
</dbReference>
<feature type="active site" description="Proton donor" evidence="3">
    <location>
        <position position="546"/>
    </location>
</feature>
<dbReference type="Pfam" id="PF03632">
    <property type="entry name" value="Glyco_hydro_65m"/>
    <property type="match status" value="1"/>
</dbReference>
<dbReference type="Pfam" id="PF03633">
    <property type="entry name" value="Glyco_hydro_65C"/>
    <property type="match status" value="1"/>
</dbReference>
<dbReference type="InterPro" id="IPR011013">
    <property type="entry name" value="Gal_mutarotase_sf_dom"/>
</dbReference>
<dbReference type="Gene3D" id="2.60.420.10">
    <property type="entry name" value="Maltose phosphorylase, domain 3"/>
    <property type="match status" value="1"/>
</dbReference>
<dbReference type="InterPro" id="IPR037018">
    <property type="entry name" value="GH65_N"/>
</dbReference>
<feature type="binding site" evidence="4">
    <location>
        <begin position="415"/>
        <end position="416"/>
    </location>
    <ligand>
        <name>substrate</name>
    </ligand>
</feature>
<keyword evidence="8" id="KW-0378">Hydrolase</keyword>
<dbReference type="GO" id="GO:0004553">
    <property type="term" value="F:hydrolase activity, hydrolyzing O-glycosyl compounds"/>
    <property type="evidence" value="ECO:0007669"/>
    <property type="project" value="TreeGrafter"/>
</dbReference>